<evidence type="ECO:0000256" key="1">
    <source>
        <dbReference type="ARBA" id="ARBA00001946"/>
    </source>
</evidence>
<feature type="chain" id="PRO_5011483459" description="diguanylate cyclase" evidence="5">
    <location>
        <begin position="23"/>
        <end position="552"/>
    </location>
</feature>
<keyword evidence="4" id="KW-0472">Membrane</keyword>
<dbReference type="InterPro" id="IPR000160">
    <property type="entry name" value="GGDEF_dom"/>
</dbReference>
<evidence type="ECO:0000256" key="4">
    <source>
        <dbReference type="SAM" id="Phobius"/>
    </source>
</evidence>
<comment type="cofactor">
    <cofactor evidence="1">
        <name>Mg(2+)</name>
        <dbReference type="ChEBI" id="CHEBI:18420"/>
    </cofactor>
</comment>
<evidence type="ECO:0000256" key="2">
    <source>
        <dbReference type="ARBA" id="ARBA00012528"/>
    </source>
</evidence>
<evidence type="ECO:0000313" key="7">
    <source>
        <dbReference type="EMBL" id="SDD15136.1"/>
    </source>
</evidence>
<dbReference type="STRING" id="265719.SAMN04488509_101457"/>
<protein>
    <recommendedName>
        <fullName evidence="2">diguanylate cyclase</fullName>
        <ecNumber evidence="2">2.7.7.65</ecNumber>
    </recommendedName>
</protein>
<gene>
    <name evidence="7" type="ORF">SAMN04488509_101457</name>
</gene>
<feature type="transmembrane region" description="Helical" evidence="4">
    <location>
        <begin position="321"/>
        <end position="348"/>
    </location>
</feature>
<dbReference type="Proteomes" id="UP000199603">
    <property type="component" value="Unassembled WGS sequence"/>
</dbReference>
<dbReference type="AlphaFoldDB" id="A0A1G6SG31"/>
<dbReference type="InterPro" id="IPR043128">
    <property type="entry name" value="Rev_trsase/Diguanyl_cyclase"/>
</dbReference>
<accession>A0A1G6SG31</accession>
<dbReference type="GO" id="GO:0052621">
    <property type="term" value="F:diguanylate cyclase activity"/>
    <property type="evidence" value="ECO:0007669"/>
    <property type="project" value="UniProtKB-EC"/>
</dbReference>
<name>A0A1G6SG31_9GAMM</name>
<feature type="transmembrane region" description="Helical" evidence="4">
    <location>
        <begin position="264"/>
        <end position="281"/>
    </location>
</feature>
<dbReference type="Pfam" id="PF07695">
    <property type="entry name" value="7TMR-DISM_7TM"/>
    <property type="match status" value="1"/>
</dbReference>
<dbReference type="InterPro" id="IPR050469">
    <property type="entry name" value="Diguanylate_Cyclase"/>
</dbReference>
<dbReference type="PROSITE" id="PS50887">
    <property type="entry name" value="GGDEF"/>
    <property type="match status" value="1"/>
</dbReference>
<feature type="transmembrane region" description="Helical" evidence="4">
    <location>
        <begin position="354"/>
        <end position="372"/>
    </location>
</feature>
<dbReference type="InterPro" id="IPR029787">
    <property type="entry name" value="Nucleotide_cyclase"/>
</dbReference>
<evidence type="ECO:0000256" key="3">
    <source>
        <dbReference type="ARBA" id="ARBA00034247"/>
    </source>
</evidence>
<keyword evidence="4" id="KW-0812">Transmembrane</keyword>
<dbReference type="SUPFAM" id="SSF55073">
    <property type="entry name" value="Nucleotide cyclase"/>
    <property type="match status" value="1"/>
</dbReference>
<dbReference type="FunFam" id="3.30.70.270:FF:000001">
    <property type="entry name" value="Diguanylate cyclase domain protein"/>
    <property type="match status" value="1"/>
</dbReference>
<dbReference type="EC" id="2.7.7.65" evidence="2"/>
<sequence>MVRLLSCFALWLLLAGSLPVRAAAGEFPLDVRVLPAESEPAAVARPLPEPGWRNRVLSSAAPRATLLIRPQSGAWPPGDWVLQLRISPLHRVQLEQGEQRSAWTRGLNPQPGLHAGHGDVAFALAELPPGNAPLRVHLDSSGVLASTIALRLLPADEYRAQDAAWLAYAGATLAVMVAMAMMALLFAAYLRDSSFLWYAGYLLAYVWILGLQSGFLAAPLGLSFTAGGSPLSGRIATAAAVACAAMFLDRFAHLDVYAPRLRRGLHLLAGAIVLSSLASVLPSEAWVQAARALTNPLIILGGPLLLVTALWAALRGSRYALIFAIGWAPLLAVTVMGSLQMFGLFSAWRWLDNAGMGAGAFEALVLSAGLAYRSMELRRDRDSARHLADVDPLTGLLNRRAWSERVRRLMADQPDGLCVLFIDLDHFKALNDAHGHDLGDRALADVAACLKRSLRAHDLLARHGGEELVAALPRCGLDAAARIAEQLRRAASNLRFAAEGPQGESPRLTLSIGVARQRPGESLESLIRRADAAMYTAKRSGRDRVEVDREGA</sequence>
<dbReference type="Gene3D" id="3.30.70.270">
    <property type="match status" value="1"/>
</dbReference>
<organism evidence="7 8">
    <name type="scientific">Aquimonas voraii</name>
    <dbReference type="NCBI Taxonomy" id="265719"/>
    <lineage>
        <taxon>Bacteria</taxon>
        <taxon>Pseudomonadati</taxon>
        <taxon>Pseudomonadota</taxon>
        <taxon>Gammaproteobacteria</taxon>
        <taxon>Lysobacterales</taxon>
        <taxon>Lysobacteraceae</taxon>
        <taxon>Aquimonas</taxon>
    </lineage>
</organism>
<dbReference type="Pfam" id="PF00990">
    <property type="entry name" value="GGDEF"/>
    <property type="match status" value="1"/>
</dbReference>
<feature type="transmembrane region" description="Helical" evidence="4">
    <location>
        <begin position="293"/>
        <end position="314"/>
    </location>
</feature>
<dbReference type="SMART" id="SM00267">
    <property type="entry name" value="GGDEF"/>
    <property type="match status" value="1"/>
</dbReference>
<evidence type="ECO:0000313" key="8">
    <source>
        <dbReference type="Proteomes" id="UP000199603"/>
    </source>
</evidence>
<keyword evidence="5" id="KW-0732">Signal</keyword>
<feature type="signal peptide" evidence="5">
    <location>
        <begin position="1"/>
        <end position="22"/>
    </location>
</feature>
<dbReference type="PANTHER" id="PTHR45138:SF9">
    <property type="entry name" value="DIGUANYLATE CYCLASE DGCM-RELATED"/>
    <property type="match status" value="1"/>
</dbReference>
<feature type="transmembrane region" description="Helical" evidence="4">
    <location>
        <begin position="195"/>
        <end position="215"/>
    </location>
</feature>
<evidence type="ECO:0000256" key="5">
    <source>
        <dbReference type="SAM" id="SignalP"/>
    </source>
</evidence>
<dbReference type="NCBIfam" id="TIGR00254">
    <property type="entry name" value="GGDEF"/>
    <property type="match status" value="1"/>
</dbReference>
<dbReference type="RefSeq" id="WP_176763974.1">
    <property type="nucleotide sequence ID" value="NZ_FNAG01000001.1"/>
</dbReference>
<dbReference type="InterPro" id="IPR011623">
    <property type="entry name" value="7TMR_DISM_rcpt_extracell_dom1"/>
</dbReference>
<keyword evidence="8" id="KW-1185">Reference proteome</keyword>
<proteinExistence type="predicted"/>
<keyword evidence="4" id="KW-1133">Transmembrane helix</keyword>
<reference evidence="7 8" key="1">
    <citation type="submission" date="2016-10" db="EMBL/GenBank/DDBJ databases">
        <authorList>
            <person name="de Groot N.N."/>
        </authorList>
    </citation>
    <scope>NUCLEOTIDE SEQUENCE [LARGE SCALE GENOMIC DNA]</scope>
    <source>
        <strain evidence="7 8">DSM 16957</strain>
    </source>
</reference>
<evidence type="ECO:0000259" key="6">
    <source>
        <dbReference type="PROSITE" id="PS50887"/>
    </source>
</evidence>
<feature type="transmembrane region" description="Helical" evidence="4">
    <location>
        <begin position="165"/>
        <end position="188"/>
    </location>
</feature>
<dbReference type="EMBL" id="FNAG01000001">
    <property type="protein sequence ID" value="SDD15136.1"/>
    <property type="molecule type" value="Genomic_DNA"/>
</dbReference>
<comment type="catalytic activity">
    <reaction evidence="3">
        <text>2 GTP = 3',3'-c-di-GMP + 2 diphosphate</text>
        <dbReference type="Rhea" id="RHEA:24898"/>
        <dbReference type="ChEBI" id="CHEBI:33019"/>
        <dbReference type="ChEBI" id="CHEBI:37565"/>
        <dbReference type="ChEBI" id="CHEBI:58805"/>
        <dbReference type="EC" id="2.7.7.65"/>
    </reaction>
</comment>
<feature type="domain" description="GGDEF" evidence="6">
    <location>
        <begin position="415"/>
        <end position="550"/>
    </location>
</feature>
<dbReference type="CDD" id="cd01949">
    <property type="entry name" value="GGDEF"/>
    <property type="match status" value="1"/>
</dbReference>
<dbReference type="PANTHER" id="PTHR45138">
    <property type="entry name" value="REGULATORY COMPONENTS OF SENSORY TRANSDUCTION SYSTEM"/>
    <property type="match status" value="1"/>
</dbReference>
<feature type="transmembrane region" description="Helical" evidence="4">
    <location>
        <begin position="235"/>
        <end position="252"/>
    </location>
</feature>